<evidence type="ECO:0000256" key="2">
    <source>
        <dbReference type="SAM" id="Phobius"/>
    </source>
</evidence>
<dbReference type="PANTHER" id="PTHR33184:SF78">
    <property type="entry name" value="GNK2-HOMOLOGOUS DOMAIN-CONTAINING PROTEIN"/>
    <property type="match status" value="1"/>
</dbReference>
<dbReference type="PaxDb" id="3218-PP1S90_144V6.1"/>
<evidence type="ECO:0000256" key="1">
    <source>
        <dbReference type="ARBA" id="ARBA00022729"/>
    </source>
</evidence>
<dbReference type="HOGENOM" id="CLU_1063166_0_0_1"/>
<dbReference type="eggNOG" id="ENOG502RZ8H">
    <property type="taxonomic scope" value="Eukaryota"/>
</dbReference>
<name>A9SLB2_PHYPA</name>
<protein>
    <submittedName>
        <fullName evidence="3 4">Uncharacterized protein</fullName>
    </submittedName>
</protein>
<dbReference type="Pfam" id="PF24068">
    <property type="entry name" value="TPD1_C"/>
    <property type="match status" value="1"/>
</dbReference>
<keyword evidence="2" id="KW-0472">Membrane</keyword>
<dbReference type="EnsemblPlants" id="Pp3c9_1600V3.2">
    <property type="protein sequence ID" value="Pp3c9_1600V3.2"/>
    <property type="gene ID" value="Pp3c9_1600"/>
</dbReference>
<dbReference type="RefSeq" id="XP_073392158.1">
    <property type="nucleotide sequence ID" value="XM_073536057.1"/>
</dbReference>
<evidence type="ECO:0000313" key="4">
    <source>
        <dbReference type="EnsemblPlants" id="Pp3c9_1600V3.1"/>
    </source>
</evidence>
<reference evidence="3 5" key="2">
    <citation type="journal article" date="2018" name="Plant J.">
        <title>The Physcomitrella patens chromosome-scale assembly reveals moss genome structure and evolution.</title>
        <authorList>
            <person name="Lang D."/>
            <person name="Ullrich K.K."/>
            <person name="Murat F."/>
            <person name="Fuchs J."/>
            <person name="Jenkins J."/>
            <person name="Haas F.B."/>
            <person name="Piednoel M."/>
            <person name="Gundlach H."/>
            <person name="Van Bel M."/>
            <person name="Meyberg R."/>
            <person name="Vives C."/>
            <person name="Morata J."/>
            <person name="Symeonidi A."/>
            <person name="Hiss M."/>
            <person name="Muchero W."/>
            <person name="Kamisugi Y."/>
            <person name="Saleh O."/>
            <person name="Blanc G."/>
            <person name="Decker E.L."/>
            <person name="van Gessel N."/>
            <person name="Grimwood J."/>
            <person name="Hayes R.D."/>
            <person name="Graham S.W."/>
            <person name="Gunter L.E."/>
            <person name="McDaniel S.F."/>
            <person name="Hoernstein S.N.W."/>
            <person name="Larsson A."/>
            <person name="Li F.W."/>
            <person name="Perroud P.F."/>
            <person name="Phillips J."/>
            <person name="Ranjan P."/>
            <person name="Rokshar D.S."/>
            <person name="Rothfels C.J."/>
            <person name="Schneider L."/>
            <person name="Shu S."/>
            <person name="Stevenson D.W."/>
            <person name="Thummler F."/>
            <person name="Tillich M."/>
            <person name="Villarreal Aguilar J.C."/>
            <person name="Widiez T."/>
            <person name="Wong G.K."/>
            <person name="Wymore A."/>
            <person name="Zhang Y."/>
            <person name="Zimmer A.D."/>
            <person name="Quatrano R.S."/>
            <person name="Mayer K.F.X."/>
            <person name="Goodstein D."/>
            <person name="Casacuberta J.M."/>
            <person name="Vandepoele K."/>
            <person name="Reski R."/>
            <person name="Cuming A.C."/>
            <person name="Tuskan G.A."/>
            <person name="Maumus F."/>
            <person name="Salse J."/>
            <person name="Schmutz J."/>
            <person name="Rensing S.A."/>
        </authorList>
    </citation>
    <scope>NUCLEOTIDE SEQUENCE [LARGE SCALE GENOMIC DNA]</scope>
    <source>
        <strain evidence="4 5">cv. Gransden 2004</strain>
    </source>
</reference>
<accession>A9SLB2</accession>
<dbReference type="Proteomes" id="UP000006727">
    <property type="component" value="Chromosome 9"/>
</dbReference>
<evidence type="ECO:0000313" key="3">
    <source>
        <dbReference type="EMBL" id="PNR47655.1"/>
    </source>
</evidence>
<keyword evidence="5" id="KW-1185">Reference proteome</keyword>
<dbReference type="GO" id="GO:0001709">
    <property type="term" value="P:cell fate determination"/>
    <property type="evidence" value="ECO:0000318"/>
    <property type="project" value="GO_Central"/>
</dbReference>
<evidence type="ECO:0000313" key="5">
    <source>
        <dbReference type="Proteomes" id="UP000006727"/>
    </source>
</evidence>
<organism evidence="3">
    <name type="scientific">Physcomitrium patens</name>
    <name type="common">Spreading-leaved earth moss</name>
    <name type="synonym">Physcomitrella patens</name>
    <dbReference type="NCBI Taxonomy" id="3218"/>
    <lineage>
        <taxon>Eukaryota</taxon>
        <taxon>Viridiplantae</taxon>
        <taxon>Streptophyta</taxon>
        <taxon>Embryophyta</taxon>
        <taxon>Bryophyta</taxon>
        <taxon>Bryophytina</taxon>
        <taxon>Bryopsida</taxon>
        <taxon>Funariidae</taxon>
        <taxon>Funariales</taxon>
        <taxon>Funariaceae</taxon>
        <taxon>Physcomitrium</taxon>
    </lineage>
</organism>
<keyword evidence="2" id="KW-0812">Transmembrane</keyword>
<dbReference type="Gramene" id="Pp3c9_1600V3.2">
    <property type="protein sequence ID" value="Pp3c9_1600V3.2"/>
    <property type="gene ID" value="Pp3c9_1600"/>
</dbReference>
<dbReference type="Gramene" id="Pp3c9_1600V3.3">
    <property type="protein sequence ID" value="Pp3c9_1600V3.3"/>
    <property type="gene ID" value="Pp3c9_1600"/>
</dbReference>
<keyword evidence="2" id="KW-1133">Transmembrane helix</keyword>
<dbReference type="OrthoDB" id="1572689at2759"/>
<dbReference type="PANTHER" id="PTHR33184">
    <property type="entry name" value="PROTEIN TAPETUM DETERMINANT 1-LIKE-RELATED"/>
    <property type="match status" value="1"/>
</dbReference>
<dbReference type="EnsemblPlants" id="Pp3c9_1600V3.1">
    <property type="protein sequence ID" value="Pp3c9_1600V3.1"/>
    <property type="gene ID" value="Pp3c9_1600"/>
</dbReference>
<gene>
    <name evidence="4" type="primary">LOC112286469</name>
    <name evidence="3" type="ORF">PHYPA_012128</name>
</gene>
<proteinExistence type="predicted"/>
<feature type="transmembrane region" description="Helical" evidence="2">
    <location>
        <begin position="43"/>
        <end position="62"/>
    </location>
</feature>
<reference evidence="3 5" key="1">
    <citation type="journal article" date="2008" name="Science">
        <title>The Physcomitrella genome reveals evolutionary insights into the conquest of land by plants.</title>
        <authorList>
            <person name="Rensing S."/>
            <person name="Lang D."/>
            <person name="Zimmer A."/>
            <person name="Terry A."/>
            <person name="Salamov A."/>
            <person name="Shapiro H."/>
            <person name="Nishiyama T."/>
            <person name="Perroud P.-F."/>
            <person name="Lindquist E."/>
            <person name="Kamisugi Y."/>
            <person name="Tanahashi T."/>
            <person name="Sakakibara K."/>
            <person name="Fujita T."/>
            <person name="Oishi K."/>
            <person name="Shin-I T."/>
            <person name="Kuroki Y."/>
            <person name="Toyoda A."/>
            <person name="Suzuki Y."/>
            <person name="Hashimoto A."/>
            <person name="Yamaguchi K."/>
            <person name="Sugano A."/>
            <person name="Kohara Y."/>
            <person name="Fujiyama A."/>
            <person name="Anterola A."/>
            <person name="Aoki S."/>
            <person name="Ashton N."/>
            <person name="Barbazuk W.B."/>
            <person name="Barker E."/>
            <person name="Bennetzen J."/>
            <person name="Bezanilla M."/>
            <person name="Blankenship R."/>
            <person name="Cho S.H."/>
            <person name="Dutcher S."/>
            <person name="Estelle M."/>
            <person name="Fawcett J.A."/>
            <person name="Gundlach H."/>
            <person name="Hanada K."/>
            <person name="Heyl A."/>
            <person name="Hicks K.A."/>
            <person name="Hugh J."/>
            <person name="Lohr M."/>
            <person name="Mayer K."/>
            <person name="Melkozernov A."/>
            <person name="Murata T."/>
            <person name="Nelson D."/>
            <person name="Pils B."/>
            <person name="Prigge M."/>
            <person name="Reiss B."/>
            <person name="Renner T."/>
            <person name="Rombauts S."/>
            <person name="Rushton P."/>
            <person name="Sanderfoot A."/>
            <person name="Schween G."/>
            <person name="Shiu S.-H."/>
            <person name="Stueber K."/>
            <person name="Theodoulou F.L."/>
            <person name="Tu H."/>
            <person name="Van de Peer Y."/>
            <person name="Verrier P.J."/>
            <person name="Waters E."/>
            <person name="Wood A."/>
            <person name="Yang L."/>
            <person name="Cove D."/>
            <person name="Cuming A."/>
            <person name="Hasebe M."/>
            <person name="Lucas S."/>
            <person name="Mishler D.B."/>
            <person name="Reski R."/>
            <person name="Grigoriev I."/>
            <person name="Quatrano R.S."/>
            <person name="Boore J.L."/>
        </authorList>
    </citation>
    <scope>NUCLEOTIDE SEQUENCE [LARGE SCALE GENOMIC DNA]</scope>
    <source>
        <strain evidence="4 5">cv. Gransden 2004</strain>
    </source>
</reference>
<dbReference type="EnsemblPlants" id="Pp3c9_1600V3.3">
    <property type="protein sequence ID" value="Pp3c9_1600V3.3"/>
    <property type="gene ID" value="Pp3c9_1600"/>
</dbReference>
<reference evidence="4" key="3">
    <citation type="submission" date="2020-12" db="UniProtKB">
        <authorList>
            <consortium name="EnsemblPlants"/>
        </authorList>
    </citation>
    <scope>IDENTIFICATION</scope>
</reference>
<sequence length="258" mass="29045">MPCACSLTARTLAPLQTVLSKSINTLQFKNATRRRLGLCSRRAFTLAVISILLFHWPLFIYVKATQADLASILESHDSHVRSEHDADLNNEQERGDAEGRLKFWNRKFLRGTGSAHDSSKVFHFELPDTSLERALLHPRNENFGGISSSNRRMLIPANECTNKDISITQRRDGSPGIPRFSVQIVNTCMSDCAPADIHVYCGWFASSPPPNPNVFQRVSYDDCLVNGGRPLGHSTIIQFQYANSFMYPLQVRSARFCR</sequence>
<dbReference type="Gramene" id="Pp3c9_1600V3.1">
    <property type="protein sequence ID" value="Pp3c9_1600V3.1"/>
    <property type="gene ID" value="Pp3c9_1600"/>
</dbReference>
<dbReference type="InterPro" id="IPR040361">
    <property type="entry name" value="TPD1"/>
</dbReference>
<dbReference type="AlphaFoldDB" id="A9SLB2"/>
<dbReference type="EMBL" id="ABEU02000009">
    <property type="protein sequence ID" value="PNR47655.1"/>
    <property type="molecule type" value="Genomic_DNA"/>
</dbReference>
<dbReference type="GeneID" id="112286469"/>
<keyword evidence="1" id="KW-0732">Signal</keyword>